<dbReference type="Proteomes" id="UP001634747">
    <property type="component" value="Unassembled WGS sequence"/>
</dbReference>
<protein>
    <submittedName>
        <fullName evidence="1">Uncharacterized protein</fullName>
    </submittedName>
</protein>
<organism evidence="1 2">
    <name type="scientific">Terriglobus aquaticus</name>
    <dbReference type="NCBI Taxonomy" id="940139"/>
    <lineage>
        <taxon>Bacteria</taxon>
        <taxon>Pseudomonadati</taxon>
        <taxon>Acidobacteriota</taxon>
        <taxon>Terriglobia</taxon>
        <taxon>Terriglobales</taxon>
        <taxon>Acidobacteriaceae</taxon>
        <taxon>Terriglobus</taxon>
    </lineage>
</organism>
<evidence type="ECO:0000313" key="1">
    <source>
        <dbReference type="EMBL" id="MFN2974413.1"/>
    </source>
</evidence>
<proteinExistence type="predicted"/>
<comment type="caution">
    <text evidence="1">The sequence shown here is derived from an EMBL/GenBank/DDBJ whole genome shotgun (WGS) entry which is preliminary data.</text>
</comment>
<keyword evidence="2" id="KW-1185">Reference proteome</keyword>
<accession>A0ABW9KG14</accession>
<reference evidence="1 2" key="1">
    <citation type="submission" date="2024-12" db="EMBL/GenBank/DDBJ databases">
        <authorList>
            <person name="Lee Y."/>
        </authorList>
    </citation>
    <scope>NUCLEOTIDE SEQUENCE [LARGE SCALE GENOMIC DNA]</scope>
    <source>
        <strain evidence="1 2">03SUJ4</strain>
    </source>
</reference>
<evidence type="ECO:0000313" key="2">
    <source>
        <dbReference type="Proteomes" id="UP001634747"/>
    </source>
</evidence>
<sequence length="140" mass="15224">MNRRAMLTLFGKSAVAGVAWSSSLTRTPLAGVVASLTPVAQQTASSTYDTQLQDAMTRLSSRVYSEEGIPMILACEDLTASHPVAPLYSKPTNDRVAPAFQQYIEAWGRLHPDAPADDVAKLIELLSYRDFEHGGKDDNL</sequence>
<name>A0ABW9KG14_9BACT</name>
<dbReference type="RefSeq" id="WP_263414023.1">
    <property type="nucleotide sequence ID" value="NZ_BAABBH010000001.1"/>
</dbReference>
<gene>
    <name evidence="1" type="ORF">ACK2TP_01425</name>
</gene>
<dbReference type="EMBL" id="JBJYXY010000001">
    <property type="protein sequence ID" value="MFN2974413.1"/>
    <property type="molecule type" value="Genomic_DNA"/>
</dbReference>